<feature type="compositionally biased region" description="Low complexity" evidence="1">
    <location>
        <begin position="125"/>
        <end position="139"/>
    </location>
</feature>
<feature type="non-terminal residue" evidence="2">
    <location>
        <position position="139"/>
    </location>
</feature>
<gene>
    <name evidence="2" type="ORF">AVDCRST_MAG02-165</name>
</gene>
<evidence type="ECO:0000256" key="1">
    <source>
        <dbReference type="SAM" id="MobiDB-lite"/>
    </source>
</evidence>
<sequence length="139" mass="14542">ELPVRRRGFAGASGGVPGWARGAGRVPRRALQGRVVAAVELQDRGGGAGVVREDLREVRGVPFGGRLRRDGRRQEVLADGMDQSPALRQVRGRQEEQAPRGGRPGEEPGGGDFPREVAPGGGRRGVPAAQGGAQAAKRV</sequence>
<feature type="region of interest" description="Disordered" evidence="1">
    <location>
        <begin position="1"/>
        <end position="25"/>
    </location>
</feature>
<protein>
    <submittedName>
        <fullName evidence="2">Uncharacterized protein</fullName>
    </submittedName>
</protein>
<feature type="compositionally biased region" description="Basic and acidic residues" evidence="1">
    <location>
        <begin position="92"/>
        <end position="106"/>
    </location>
</feature>
<proteinExistence type="predicted"/>
<organism evidence="2">
    <name type="scientific">uncultured Rubrobacteraceae bacterium</name>
    <dbReference type="NCBI Taxonomy" id="349277"/>
    <lineage>
        <taxon>Bacteria</taxon>
        <taxon>Bacillati</taxon>
        <taxon>Actinomycetota</taxon>
        <taxon>Rubrobacteria</taxon>
        <taxon>Rubrobacterales</taxon>
        <taxon>Rubrobacteraceae</taxon>
        <taxon>environmental samples</taxon>
    </lineage>
</organism>
<evidence type="ECO:0000313" key="2">
    <source>
        <dbReference type="EMBL" id="CAA9442121.1"/>
    </source>
</evidence>
<feature type="non-terminal residue" evidence="2">
    <location>
        <position position="1"/>
    </location>
</feature>
<dbReference type="AlphaFoldDB" id="A0A6J4QK11"/>
<reference evidence="2" key="1">
    <citation type="submission" date="2020-02" db="EMBL/GenBank/DDBJ databases">
        <authorList>
            <person name="Meier V. D."/>
        </authorList>
    </citation>
    <scope>NUCLEOTIDE SEQUENCE</scope>
    <source>
        <strain evidence="2">AVDCRST_MAG02</strain>
    </source>
</reference>
<dbReference type="EMBL" id="CADCVH010000001">
    <property type="protein sequence ID" value="CAA9442121.1"/>
    <property type="molecule type" value="Genomic_DNA"/>
</dbReference>
<feature type="region of interest" description="Disordered" evidence="1">
    <location>
        <begin position="63"/>
        <end position="139"/>
    </location>
</feature>
<accession>A0A6J4QK11</accession>
<name>A0A6J4QK11_9ACTN</name>